<reference evidence="3 4" key="1">
    <citation type="submission" date="2022-11" db="EMBL/GenBank/DDBJ databases">
        <title>The characterization of three novel Bacteroidetes species and genomic analysis of their roles in tidal elemental geochemical cycles.</title>
        <authorList>
            <person name="Ma K."/>
        </authorList>
    </citation>
    <scope>NUCLEOTIDE SEQUENCE [LARGE SCALE GENOMIC DNA]</scope>
    <source>
        <strain evidence="3 4">M17</strain>
    </source>
</reference>
<dbReference type="SUPFAM" id="SSF52402">
    <property type="entry name" value="Adenine nucleotide alpha hydrolases-like"/>
    <property type="match status" value="1"/>
</dbReference>
<dbReference type="InterPro" id="IPR006016">
    <property type="entry name" value="UspA"/>
</dbReference>
<dbReference type="CDD" id="cd00293">
    <property type="entry name" value="USP-like"/>
    <property type="match status" value="1"/>
</dbReference>
<dbReference type="InterPro" id="IPR014729">
    <property type="entry name" value="Rossmann-like_a/b/a_fold"/>
</dbReference>
<keyword evidence="4" id="KW-1185">Reference proteome</keyword>
<evidence type="ECO:0000313" key="3">
    <source>
        <dbReference type="EMBL" id="MCX2743496.1"/>
    </source>
</evidence>
<organism evidence="3 4">
    <name type="scientific">Mangrovivirga halotolerans</name>
    <dbReference type="NCBI Taxonomy" id="2993936"/>
    <lineage>
        <taxon>Bacteria</taxon>
        <taxon>Pseudomonadati</taxon>
        <taxon>Bacteroidota</taxon>
        <taxon>Cytophagia</taxon>
        <taxon>Cytophagales</taxon>
        <taxon>Mangrovivirgaceae</taxon>
        <taxon>Mangrovivirga</taxon>
    </lineage>
</organism>
<dbReference type="Proteomes" id="UP001209885">
    <property type="component" value="Unassembled WGS sequence"/>
</dbReference>
<dbReference type="PANTHER" id="PTHR46268">
    <property type="entry name" value="STRESS RESPONSE PROTEIN NHAX"/>
    <property type="match status" value="1"/>
</dbReference>
<dbReference type="PRINTS" id="PR01438">
    <property type="entry name" value="UNVRSLSTRESS"/>
</dbReference>
<dbReference type="RefSeq" id="WP_266055879.1">
    <property type="nucleotide sequence ID" value="NZ_JAPFQN010000003.1"/>
</dbReference>
<feature type="domain" description="UspA" evidence="2">
    <location>
        <begin position="144"/>
        <end position="284"/>
    </location>
</feature>
<dbReference type="InterPro" id="IPR006015">
    <property type="entry name" value="Universal_stress_UspA"/>
</dbReference>
<protein>
    <submittedName>
        <fullName evidence="3">Universal stress protein</fullName>
    </submittedName>
</protein>
<dbReference type="Gene3D" id="3.40.50.620">
    <property type="entry name" value="HUPs"/>
    <property type="match status" value="1"/>
</dbReference>
<dbReference type="Pfam" id="PF00582">
    <property type="entry name" value="Usp"/>
    <property type="match status" value="1"/>
</dbReference>
<evidence type="ECO:0000313" key="4">
    <source>
        <dbReference type="Proteomes" id="UP001209885"/>
    </source>
</evidence>
<accession>A0ABT3RPT4</accession>
<evidence type="ECO:0000259" key="2">
    <source>
        <dbReference type="Pfam" id="PF00582"/>
    </source>
</evidence>
<comment type="similarity">
    <text evidence="1">Belongs to the universal stress protein A family.</text>
</comment>
<evidence type="ECO:0000256" key="1">
    <source>
        <dbReference type="ARBA" id="ARBA00008791"/>
    </source>
</evidence>
<proteinExistence type="inferred from homology"/>
<sequence>MTQLLLFLDLSEMDSSVMQSAYRITKKMKVSKIGLCHYVEIQEHAYSMDSFYNNPDRPIKKLIEEELIDMATEYNLPTDICETIVHDKGGKEDLLHKLNNSDYTLFVLGKKTVHTGTGAFSAKLSRMIEKPILFVTESTKLDLQKILIPTEFSQHSKKAAKLLDEFEGFKPEEVFVLHVFRIPPSYFPFFGKKSDKLIKEIEKKSSKKLDSFCEKYLQGYDVHKELIYSEDKSIAKVVYDFSKTKQIDMVVMGKKGKTDDDEDLIGSVAAKMIQTDKDIPVLLVE</sequence>
<dbReference type="PANTHER" id="PTHR46268:SF6">
    <property type="entry name" value="UNIVERSAL STRESS PROTEIN UP12"/>
    <property type="match status" value="1"/>
</dbReference>
<name>A0ABT3RPT4_9BACT</name>
<gene>
    <name evidence="3" type="ORF">OO013_06445</name>
</gene>
<dbReference type="EMBL" id="JAPFQN010000003">
    <property type="protein sequence ID" value="MCX2743496.1"/>
    <property type="molecule type" value="Genomic_DNA"/>
</dbReference>
<comment type="caution">
    <text evidence="3">The sequence shown here is derived from an EMBL/GenBank/DDBJ whole genome shotgun (WGS) entry which is preliminary data.</text>
</comment>